<evidence type="ECO:0000256" key="3">
    <source>
        <dbReference type="ARBA" id="ARBA00022692"/>
    </source>
</evidence>
<dbReference type="Gene3D" id="1.20.144.10">
    <property type="entry name" value="Phosphatidic acid phosphatase type 2/haloperoxidase"/>
    <property type="match status" value="1"/>
</dbReference>
<dbReference type="InterPro" id="IPR043216">
    <property type="entry name" value="PAP-like"/>
</dbReference>
<keyword evidence="3 7" id="KW-0812">Transmembrane</keyword>
<dbReference type="SUPFAM" id="SSF48317">
    <property type="entry name" value="Acid phosphatase/Vanadium-dependent haloperoxidase"/>
    <property type="match status" value="1"/>
</dbReference>
<dbReference type="Pfam" id="PF01569">
    <property type="entry name" value="PAP2"/>
    <property type="match status" value="1"/>
</dbReference>
<evidence type="ECO:0000259" key="8">
    <source>
        <dbReference type="Pfam" id="PF01569"/>
    </source>
</evidence>
<evidence type="ECO:0000256" key="6">
    <source>
        <dbReference type="SAM" id="MobiDB-lite"/>
    </source>
</evidence>
<feature type="transmembrane region" description="Helical" evidence="7">
    <location>
        <begin position="364"/>
        <end position="383"/>
    </location>
</feature>
<proteinExistence type="inferred from homology"/>
<dbReference type="InterPro" id="IPR000326">
    <property type="entry name" value="PAP2/HPO"/>
</dbReference>
<accession>A0A9W8YWQ0</accession>
<feature type="transmembrane region" description="Helical" evidence="7">
    <location>
        <begin position="337"/>
        <end position="358"/>
    </location>
</feature>
<dbReference type="GO" id="GO:0016020">
    <property type="term" value="C:membrane"/>
    <property type="evidence" value="ECO:0007669"/>
    <property type="project" value="UniProtKB-SubCell"/>
</dbReference>
<evidence type="ECO:0000256" key="1">
    <source>
        <dbReference type="ARBA" id="ARBA00004141"/>
    </source>
</evidence>
<feature type="transmembrane region" description="Helical" evidence="7">
    <location>
        <begin position="121"/>
        <end position="143"/>
    </location>
</feature>
<evidence type="ECO:0000313" key="10">
    <source>
        <dbReference type="Proteomes" id="UP001140453"/>
    </source>
</evidence>
<dbReference type="PANTHER" id="PTHR10165:SF154">
    <property type="entry name" value="PAP2 DOMAIN PROTEIN (AFU_ORTHOLOGUE AFUA_1G09730)"/>
    <property type="match status" value="1"/>
</dbReference>
<feature type="domain" description="Phosphatidic acid phosphatase type 2/haloperoxidase" evidence="8">
    <location>
        <begin position="170"/>
        <end position="387"/>
    </location>
</feature>
<feature type="transmembrane region" description="Helical" evidence="7">
    <location>
        <begin position="257"/>
        <end position="277"/>
    </location>
</feature>
<organism evidence="9 10">
    <name type="scientific">Gnomoniopsis smithogilvyi</name>
    <dbReference type="NCBI Taxonomy" id="1191159"/>
    <lineage>
        <taxon>Eukaryota</taxon>
        <taxon>Fungi</taxon>
        <taxon>Dikarya</taxon>
        <taxon>Ascomycota</taxon>
        <taxon>Pezizomycotina</taxon>
        <taxon>Sordariomycetes</taxon>
        <taxon>Sordariomycetidae</taxon>
        <taxon>Diaporthales</taxon>
        <taxon>Gnomoniaceae</taxon>
        <taxon>Gnomoniopsis</taxon>
    </lineage>
</organism>
<evidence type="ECO:0000313" key="9">
    <source>
        <dbReference type="EMBL" id="KAJ4394245.1"/>
    </source>
</evidence>
<evidence type="ECO:0000256" key="4">
    <source>
        <dbReference type="ARBA" id="ARBA00022989"/>
    </source>
</evidence>
<dbReference type="EMBL" id="JAPEVB010000002">
    <property type="protein sequence ID" value="KAJ4394245.1"/>
    <property type="molecule type" value="Genomic_DNA"/>
</dbReference>
<evidence type="ECO:0000256" key="2">
    <source>
        <dbReference type="ARBA" id="ARBA00008816"/>
    </source>
</evidence>
<dbReference type="InterPro" id="IPR036938">
    <property type="entry name" value="PAP2/HPO_sf"/>
</dbReference>
<reference evidence="9" key="1">
    <citation type="submission" date="2022-10" db="EMBL/GenBank/DDBJ databases">
        <title>Tapping the CABI collections for fungal endophytes: first genome assemblies for Collariella, Neodidymelliopsis, Ascochyta clinopodiicola, Didymella pomorum, Didymosphaeria variabile, Neocosmospora piperis and Neocucurbitaria cava.</title>
        <authorList>
            <person name="Hill R."/>
        </authorList>
    </citation>
    <scope>NUCLEOTIDE SEQUENCE</scope>
    <source>
        <strain evidence="9">IMI 355082</strain>
    </source>
</reference>
<dbReference type="PANTHER" id="PTHR10165">
    <property type="entry name" value="LIPID PHOSPHATE PHOSPHATASE"/>
    <property type="match status" value="1"/>
</dbReference>
<feature type="region of interest" description="Disordered" evidence="6">
    <location>
        <begin position="454"/>
        <end position="474"/>
    </location>
</feature>
<keyword evidence="4 7" id="KW-1133">Transmembrane helix</keyword>
<comment type="similarity">
    <text evidence="2">Belongs to the PA-phosphatase related phosphoesterase family.</text>
</comment>
<dbReference type="CDD" id="cd03390">
    <property type="entry name" value="PAP2_containing_1_like"/>
    <property type="match status" value="1"/>
</dbReference>
<evidence type="ECO:0000256" key="5">
    <source>
        <dbReference type="ARBA" id="ARBA00023136"/>
    </source>
</evidence>
<name>A0A9W8YWQ0_9PEZI</name>
<protein>
    <recommendedName>
        <fullName evidence="8">Phosphatidic acid phosphatase type 2/haloperoxidase domain-containing protein</fullName>
    </recommendedName>
</protein>
<dbReference type="GO" id="GO:0008195">
    <property type="term" value="F:phosphatidate phosphatase activity"/>
    <property type="evidence" value="ECO:0007669"/>
    <property type="project" value="TreeGrafter"/>
</dbReference>
<feature type="transmembrane region" description="Helical" evidence="7">
    <location>
        <begin position="163"/>
        <end position="183"/>
    </location>
</feature>
<sequence length="474" mass="51935">MPVADPEHGSVPLITLNRSQNYQRLDDDTFDADTAYPGPEYQSYPQKMARGPLQSLREARKGSTKSGIAILSSYIFDWVIILILLGVSLYLDKHEPNHHPFSLEDPNISFPFTEHETVPPWLLVTLSAGVPIIVIPIISLIFIPGHTVPSGTPKSLIWKRKLWELHVGWLGFALSIASTWFITNSTKNLLGKPRPDMLARCNPDIENWTDFIVGGVNVGNGLHRLVSIDICQGVDGRDLADGFRSYPSGHSSSSMAGLGYLSLFIASKFAITFPFLAPGNQAVTVTAFPSRSGANNAAPAASDEHLHAPSNSAGTRLFSAHNARLASVRQQAAAPPLYLLVATLLPFFIAVFISASRWFDFRHAGFDILCGNIIGLTTAFFAFRWYHLPIAQGAGWAWGPRCADKAWWAGVGSFSYAVDWEEETYGSAGWRAPENDGMAMEEGRGQEAKMFSMASPGSAVHSDLGDRDTRRRMT</sequence>
<evidence type="ECO:0000256" key="7">
    <source>
        <dbReference type="SAM" id="Phobius"/>
    </source>
</evidence>
<dbReference type="GO" id="GO:0046839">
    <property type="term" value="P:phospholipid dephosphorylation"/>
    <property type="evidence" value="ECO:0007669"/>
    <property type="project" value="TreeGrafter"/>
</dbReference>
<feature type="compositionally biased region" description="Basic and acidic residues" evidence="6">
    <location>
        <begin position="463"/>
        <end position="474"/>
    </location>
</feature>
<dbReference type="OrthoDB" id="8907274at2759"/>
<dbReference type="AlphaFoldDB" id="A0A9W8YWQ0"/>
<keyword evidence="5 7" id="KW-0472">Membrane</keyword>
<gene>
    <name evidence="9" type="ORF">N0V93_003462</name>
</gene>
<dbReference type="GO" id="GO:0006644">
    <property type="term" value="P:phospholipid metabolic process"/>
    <property type="evidence" value="ECO:0007669"/>
    <property type="project" value="InterPro"/>
</dbReference>
<feature type="transmembrane region" description="Helical" evidence="7">
    <location>
        <begin position="67"/>
        <end position="91"/>
    </location>
</feature>
<dbReference type="Proteomes" id="UP001140453">
    <property type="component" value="Unassembled WGS sequence"/>
</dbReference>
<keyword evidence="10" id="KW-1185">Reference proteome</keyword>
<comment type="subcellular location">
    <subcellularLocation>
        <location evidence="1">Membrane</location>
        <topology evidence="1">Multi-pass membrane protein</topology>
    </subcellularLocation>
</comment>
<comment type="caution">
    <text evidence="9">The sequence shown here is derived from an EMBL/GenBank/DDBJ whole genome shotgun (WGS) entry which is preliminary data.</text>
</comment>